<proteinExistence type="predicted"/>
<gene>
    <name evidence="2" type="ordered locus">Plav_2163</name>
</gene>
<protein>
    <submittedName>
        <fullName evidence="2">Uncharacterized protein</fullName>
    </submittedName>
</protein>
<evidence type="ECO:0000256" key="1">
    <source>
        <dbReference type="SAM" id="MobiDB-lite"/>
    </source>
</evidence>
<feature type="region of interest" description="Disordered" evidence="1">
    <location>
        <begin position="1"/>
        <end position="45"/>
    </location>
</feature>
<dbReference type="HOGENOM" id="CLU_2317671_0_0_5"/>
<dbReference type="EMBL" id="CP000774">
    <property type="protein sequence ID" value="ABS63777.1"/>
    <property type="molecule type" value="Genomic_DNA"/>
</dbReference>
<dbReference type="STRING" id="402881.Plav_2163"/>
<name>A7HV44_PARL1</name>
<dbReference type="KEGG" id="pla:Plav_2163"/>
<sequence>MKRSGGPFQVPNARSASEGQQPLAPSGRGREPSPDGGRVRGCRNVMRMRVRKGLHAEAQRRRASLGVTPPPAVMARFMRAIHVFLSSLRAKRSNPETTS</sequence>
<evidence type="ECO:0000313" key="2">
    <source>
        <dbReference type="EMBL" id="ABS63777.1"/>
    </source>
</evidence>
<reference evidence="2 3" key="1">
    <citation type="journal article" date="2011" name="Stand. Genomic Sci.">
        <title>Complete genome sequence of Parvibaculum lavamentivorans type strain (DS-1(T)).</title>
        <authorList>
            <person name="Schleheck D."/>
            <person name="Weiss M."/>
            <person name="Pitluck S."/>
            <person name="Bruce D."/>
            <person name="Land M.L."/>
            <person name="Han S."/>
            <person name="Saunders E."/>
            <person name="Tapia R."/>
            <person name="Detter C."/>
            <person name="Brettin T."/>
            <person name="Han J."/>
            <person name="Woyke T."/>
            <person name="Goodwin L."/>
            <person name="Pennacchio L."/>
            <person name="Nolan M."/>
            <person name="Cook A.M."/>
            <person name="Kjelleberg S."/>
            <person name="Thomas T."/>
        </authorList>
    </citation>
    <scope>NUCLEOTIDE SEQUENCE [LARGE SCALE GENOMIC DNA]</scope>
    <source>
        <strain evidence="3">DS-1 / DSM 13023 / NCIMB 13966</strain>
    </source>
</reference>
<dbReference type="Proteomes" id="UP000006377">
    <property type="component" value="Chromosome"/>
</dbReference>
<organism evidence="2 3">
    <name type="scientific">Parvibaculum lavamentivorans (strain DS-1 / DSM 13023 / NCIMB 13966)</name>
    <dbReference type="NCBI Taxonomy" id="402881"/>
    <lineage>
        <taxon>Bacteria</taxon>
        <taxon>Pseudomonadati</taxon>
        <taxon>Pseudomonadota</taxon>
        <taxon>Alphaproteobacteria</taxon>
        <taxon>Hyphomicrobiales</taxon>
        <taxon>Parvibaculaceae</taxon>
        <taxon>Parvibaculum</taxon>
    </lineage>
</organism>
<accession>A7HV44</accession>
<dbReference type="AlphaFoldDB" id="A7HV44"/>
<evidence type="ECO:0000313" key="3">
    <source>
        <dbReference type="Proteomes" id="UP000006377"/>
    </source>
</evidence>
<keyword evidence="3" id="KW-1185">Reference proteome</keyword>